<gene>
    <name evidence="3" type="ORF">COLO4_16262</name>
</gene>
<reference evidence="4" key="1">
    <citation type="submission" date="2013-09" db="EMBL/GenBank/DDBJ databases">
        <title>Corchorus olitorius genome sequencing.</title>
        <authorList>
            <person name="Alam M."/>
            <person name="Haque M.S."/>
            <person name="Islam M.S."/>
            <person name="Emdad E.M."/>
            <person name="Islam M.M."/>
            <person name="Ahmed B."/>
            <person name="Halim A."/>
            <person name="Hossen Q.M.M."/>
            <person name="Hossain M.Z."/>
            <person name="Ahmed R."/>
            <person name="Khan M.M."/>
            <person name="Islam R."/>
            <person name="Rashid M.M."/>
            <person name="Khan S.A."/>
            <person name="Rahman M.S."/>
            <person name="Alam M."/>
            <person name="Yahiya A.S."/>
            <person name="Khan M.S."/>
            <person name="Azam M.S."/>
            <person name="Haque T."/>
            <person name="Lashkar M.Z.H."/>
            <person name="Akhand A.I."/>
            <person name="Morshed G."/>
            <person name="Roy S."/>
            <person name="Uddin K.S."/>
            <person name="Rabeya T."/>
            <person name="Hossain A.S."/>
            <person name="Chowdhury A."/>
            <person name="Snigdha A.R."/>
            <person name="Mortoza M.S."/>
            <person name="Matin S.A."/>
            <person name="Hoque S.M.E."/>
            <person name="Islam M.K."/>
            <person name="Roy D.K."/>
            <person name="Haider R."/>
            <person name="Moosa M.M."/>
            <person name="Elias S.M."/>
            <person name="Hasan A.M."/>
            <person name="Jahan S."/>
            <person name="Shafiuddin M."/>
            <person name="Mahmood N."/>
            <person name="Shommy N.S."/>
        </authorList>
    </citation>
    <scope>NUCLEOTIDE SEQUENCE [LARGE SCALE GENOMIC DNA]</scope>
    <source>
        <strain evidence="4">cv. O-4</strain>
    </source>
</reference>
<feature type="region of interest" description="Disordered" evidence="2">
    <location>
        <begin position="1"/>
        <end position="44"/>
    </location>
</feature>
<comment type="caution">
    <text evidence="3">The sequence shown here is derived from an EMBL/GenBank/DDBJ whole genome shotgun (WGS) entry which is preliminary data.</text>
</comment>
<feature type="region of interest" description="Disordered" evidence="2">
    <location>
        <begin position="310"/>
        <end position="332"/>
    </location>
</feature>
<evidence type="ECO:0000313" key="4">
    <source>
        <dbReference type="Proteomes" id="UP000187203"/>
    </source>
</evidence>
<dbReference type="EMBL" id="AWUE01015993">
    <property type="protein sequence ID" value="OMO94605.1"/>
    <property type="molecule type" value="Genomic_DNA"/>
</dbReference>
<feature type="compositionally biased region" description="Polar residues" evidence="2">
    <location>
        <begin position="652"/>
        <end position="665"/>
    </location>
</feature>
<organism evidence="3 4">
    <name type="scientific">Corchorus olitorius</name>
    <dbReference type="NCBI Taxonomy" id="93759"/>
    <lineage>
        <taxon>Eukaryota</taxon>
        <taxon>Viridiplantae</taxon>
        <taxon>Streptophyta</taxon>
        <taxon>Embryophyta</taxon>
        <taxon>Tracheophyta</taxon>
        <taxon>Spermatophyta</taxon>
        <taxon>Magnoliopsida</taxon>
        <taxon>eudicotyledons</taxon>
        <taxon>Gunneridae</taxon>
        <taxon>Pentapetalae</taxon>
        <taxon>rosids</taxon>
        <taxon>malvids</taxon>
        <taxon>Malvales</taxon>
        <taxon>Malvaceae</taxon>
        <taxon>Grewioideae</taxon>
        <taxon>Apeibeae</taxon>
        <taxon>Corchorus</taxon>
    </lineage>
</organism>
<feature type="compositionally biased region" description="Low complexity" evidence="2">
    <location>
        <begin position="93"/>
        <end position="103"/>
    </location>
</feature>
<feature type="compositionally biased region" description="Polar residues" evidence="2">
    <location>
        <begin position="20"/>
        <end position="44"/>
    </location>
</feature>
<name>A0A1R3JIL1_9ROSI</name>
<protein>
    <submittedName>
        <fullName evidence="3">Uncharacterized protein</fullName>
    </submittedName>
</protein>
<sequence length="690" mass="75491">MSEEDDSDRTVRSGDAFQGDSMTSDSKGDNINSGTFDHVMQSSQNIDQIAEDVFGHDPLAPVPTRVSPGASSIGNEIPGGAVDLGAEGGGGPSSKSGSDSEGTISEYGVKLEMGHMSSSSCSDSDDPEEHNAQCAISFPGAAKCMSMFHRDAKRPSNKETARITACMMGLCRRVGFEGQIPEGGDWGCEVYWSSIPNVTRIDNIDNLQLSEEEERQCAYLVDDEQQIHSPAQLSLFSRLILAGLSPWPIIVPKVGEFPVARCDALFFDGKKIIVNARGREGLNLMEYRVSKDEYTIMNLVDWRLVPEGTDEYPLPPPGRPALGPEDSEDKAVDQPLVPPADTIPSVPPTNVTIEVAPEGMVSAAAIKAAQKKAQGPSFQLTGLRGRRLVWHPLFLPALNFCVEGIWVVFGEFFEGAYAQLEQRNPPLFVAVGSYLVVGLQYSNPTDWDAMTKLSPAEMSYLRLAHAVDGLLFAQVDFSKARAEVEKLDPAMHQSLMINTPDISRTDFLRLEKEKDAAVKARDESLAVVAGLKGELSVEREKNSSLEVKVEAAEKSAQLAHDRVGFLNSQLESLQSELDKEMEDHKNVVAAKDAEIGEAASQIVDYAIQTRDHIVNMLKERHPELDFNSLDFTLPVPLDAPRDSVNQGDRLATEQQPSLPTVTEQTLEVGDPSEQVEQSERNKNKRKRKPI</sequence>
<proteinExistence type="predicted"/>
<dbReference type="OrthoDB" id="10506763at2759"/>
<feature type="region of interest" description="Disordered" evidence="2">
    <location>
        <begin position="639"/>
        <end position="690"/>
    </location>
</feature>
<feature type="region of interest" description="Disordered" evidence="2">
    <location>
        <begin position="56"/>
        <end position="103"/>
    </location>
</feature>
<keyword evidence="1" id="KW-0175">Coiled coil</keyword>
<evidence type="ECO:0000256" key="1">
    <source>
        <dbReference type="SAM" id="Coils"/>
    </source>
</evidence>
<dbReference type="AlphaFoldDB" id="A0A1R3JIL1"/>
<evidence type="ECO:0000256" key="2">
    <source>
        <dbReference type="SAM" id="MobiDB-lite"/>
    </source>
</evidence>
<feature type="coiled-coil region" evidence="1">
    <location>
        <begin position="535"/>
        <end position="590"/>
    </location>
</feature>
<evidence type="ECO:0000313" key="3">
    <source>
        <dbReference type="EMBL" id="OMO94605.1"/>
    </source>
</evidence>
<keyword evidence="4" id="KW-1185">Reference proteome</keyword>
<dbReference type="Proteomes" id="UP000187203">
    <property type="component" value="Unassembled WGS sequence"/>
</dbReference>
<accession>A0A1R3JIL1</accession>